<dbReference type="Proteomes" id="UP000001693">
    <property type="component" value="Chromosome"/>
</dbReference>
<proteinExistence type="predicted"/>
<sequence>MAIAHLSSGESIDVRPLGAGIQGAQTLALFKSADLEVMRLVLPKGKGMASHSVQGDITLQCMEGEIEVSVDGRSSMLEAGHLMYLSGRVPHSLTARVDASALLTIALRK</sequence>
<reference evidence="1 2" key="1">
    <citation type="submission" date="2008-03" db="EMBL/GenBank/DDBJ databases">
        <title>Complete sequence of Leptothrix cholodnii SP-6.</title>
        <authorList>
            <consortium name="US DOE Joint Genome Institute"/>
            <person name="Copeland A."/>
            <person name="Lucas S."/>
            <person name="Lapidus A."/>
            <person name="Glavina del Rio T."/>
            <person name="Dalin E."/>
            <person name="Tice H."/>
            <person name="Bruce D."/>
            <person name="Goodwin L."/>
            <person name="Pitluck S."/>
            <person name="Chertkov O."/>
            <person name="Brettin T."/>
            <person name="Detter J.C."/>
            <person name="Han C."/>
            <person name="Kuske C.R."/>
            <person name="Schmutz J."/>
            <person name="Larimer F."/>
            <person name="Land M."/>
            <person name="Hauser L."/>
            <person name="Kyrpides N."/>
            <person name="Lykidis A."/>
            <person name="Emerson D."/>
            <person name="Richardson P."/>
        </authorList>
    </citation>
    <scope>NUCLEOTIDE SEQUENCE [LARGE SCALE GENOMIC DNA]</scope>
    <source>
        <strain evidence="2">ATCC 51168 / LMG 8142 / SP-6</strain>
    </source>
</reference>
<dbReference type="AlphaFoldDB" id="B1Y5S6"/>
<dbReference type="STRING" id="395495.Lcho_3718"/>
<gene>
    <name evidence="1" type="ordered locus">Lcho_3718</name>
</gene>
<name>B1Y5S6_LEPCP</name>
<dbReference type="EMBL" id="CP001013">
    <property type="protein sequence ID" value="ACB35972.1"/>
    <property type="molecule type" value="Genomic_DNA"/>
</dbReference>
<dbReference type="HOGENOM" id="CLU_143539_0_0_4"/>
<organism evidence="1 2">
    <name type="scientific">Leptothrix cholodnii (strain ATCC 51168 / LMG 8142 / SP-6)</name>
    <name type="common">Leptothrix discophora (strain SP-6)</name>
    <dbReference type="NCBI Taxonomy" id="395495"/>
    <lineage>
        <taxon>Bacteria</taxon>
        <taxon>Pseudomonadati</taxon>
        <taxon>Pseudomonadota</taxon>
        <taxon>Betaproteobacteria</taxon>
        <taxon>Burkholderiales</taxon>
        <taxon>Sphaerotilaceae</taxon>
        <taxon>Leptothrix</taxon>
    </lineage>
</organism>
<dbReference type="InterPro" id="IPR014710">
    <property type="entry name" value="RmlC-like_jellyroll"/>
</dbReference>
<dbReference type="eggNOG" id="COG1917">
    <property type="taxonomic scope" value="Bacteria"/>
</dbReference>
<dbReference type="KEGG" id="lch:Lcho_3718"/>
<accession>B1Y5S6</accession>
<dbReference type="SUPFAM" id="SSF51182">
    <property type="entry name" value="RmlC-like cupins"/>
    <property type="match status" value="1"/>
</dbReference>
<dbReference type="Gene3D" id="2.60.120.10">
    <property type="entry name" value="Jelly Rolls"/>
    <property type="match status" value="1"/>
</dbReference>
<protein>
    <submittedName>
        <fullName evidence="1">Cupin 2, conserved barrel</fullName>
    </submittedName>
</protein>
<keyword evidence="2" id="KW-1185">Reference proteome</keyword>
<dbReference type="InterPro" id="IPR011051">
    <property type="entry name" value="RmlC_Cupin_sf"/>
</dbReference>
<evidence type="ECO:0000313" key="1">
    <source>
        <dbReference type="EMBL" id="ACB35972.1"/>
    </source>
</evidence>
<dbReference type="OrthoDB" id="8265259at2"/>
<dbReference type="RefSeq" id="WP_012348719.1">
    <property type="nucleotide sequence ID" value="NC_010524.1"/>
</dbReference>
<evidence type="ECO:0000313" key="2">
    <source>
        <dbReference type="Proteomes" id="UP000001693"/>
    </source>
</evidence>